<evidence type="ECO:0000256" key="8">
    <source>
        <dbReference type="ARBA" id="ARBA00022723"/>
    </source>
</evidence>
<dbReference type="InterPro" id="IPR013785">
    <property type="entry name" value="Aldolase_TIM"/>
</dbReference>
<comment type="pathway">
    <text evidence="1 11">Amino-acid biosynthesis; L-leucine biosynthesis; L-leucine from 3-methyl-2-oxobutanoate: step 1/4.</text>
</comment>
<evidence type="ECO:0000256" key="11">
    <source>
        <dbReference type="HAMAP-Rule" id="MF_01025"/>
    </source>
</evidence>
<comment type="subunit">
    <text evidence="11">Homodimer.</text>
</comment>
<comment type="similarity">
    <text evidence="2 11">Belongs to the alpha-IPM synthase/homocitrate synthase family. LeuA type 1 subfamily.</text>
</comment>
<comment type="catalytic activity">
    <reaction evidence="11">
        <text>3-methyl-2-oxobutanoate + acetyl-CoA + H2O = (2S)-2-isopropylmalate + CoA + H(+)</text>
        <dbReference type="Rhea" id="RHEA:21524"/>
        <dbReference type="ChEBI" id="CHEBI:1178"/>
        <dbReference type="ChEBI" id="CHEBI:11851"/>
        <dbReference type="ChEBI" id="CHEBI:15377"/>
        <dbReference type="ChEBI" id="CHEBI:15378"/>
        <dbReference type="ChEBI" id="CHEBI:57287"/>
        <dbReference type="ChEBI" id="CHEBI:57288"/>
        <dbReference type="EC" id="2.3.3.13"/>
    </reaction>
</comment>
<dbReference type="CDD" id="cd07940">
    <property type="entry name" value="DRE_TIM_IPMS"/>
    <property type="match status" value="1"/>
</dbReference>
<dbReference type="InterPro" id="IPR050073">
    <property type="entry name" value="2-IPM_HCS-like"/>
</dbReference>
<dbReference type="InterPro" id="IPR013709">
    <property type="entry name" value="2-isopropylmalate_synth_dimer"/>
</dbReference>
<evidence type="ECO:0000313" key="13">
    <source>
        <dbReference type="EMBL" id="AEV28863.1"/>
    </source>
</evidence>
<dbReference type="NCBIfam" id="TIGR00973">
    <property type="entry name" value="leuA_bact"/>
    <property type="match status" value="1"/>
</dbReference>
<feature type="binding site" evidence="11">
    <location>
        <position position="239"/>
    </location>
    <ligand>
        <name>Mn(2+)</name>
        <dbReference type="ChEBI" id="CHEBI:29035"/>
    </ligand>
</feature>
<dbReference type="SUPFAM" id="SSF110921">
    <property type="entry name" value="2-isopropylmalate synthase LeuA, allosteric (dimerisation) domain"/>
    <property type="match status" value="1"/>
</dbReference>
<dbReference type="PANTHER" id="PTHR10277:SF9">
    <property type="entry name" value="2-ISOPROPYLMALATE SYNTHASE 1, CHLOROPLASTIC-RELATED"/>
    <property type="match status" value="1"/>
</dbReference>
<dbReference type="Proteomes" id="UP000005632">
    <property type="component" value="Chromosome"/>
</dbReference>
<keyword evidence="6 11" id="KW-0028">Amino-acid biosynthesis</keyword>
<dbReference type="GO" id="GO:0009098">
    <property type="term" value="P:L-leucine biosynthetic process"/>
    <property type="evidence" value="ECO:0007669"/>
    <property type="project" value="UniProtKB-UniRule"/>
</dbReference>
<dbReference type="STRING" id="158190.SpiGrapes_1039"/>
<keyword evidence="9 11" id="KW-0464">Manganese</keyword>
<dbReference type="AlphaFoldDB" id="G8QRT0"/>
<dbReference type="GO" id="GO:0030145">
    <property type="term" value="F:manganese ion binding"/>
    <property type="evidence" value="ECO:0007669"/>
    <property type="project" value="UniProtKB-UniRule"/>
</dbReference>
<feature type="domain" description="Pyruvate carboxyltransferase" evidence="12">
    <location>
        <begin position="6"/>
        <end position="268"/>
    </location>
</feature>
<gene>
    <name evidence="11" type="primary">leuA</name>
    <name evidence="13" type="ordered locus">SpiGrapes_1039</name>
</gene>
<sequence length="538" mass="58772">MEKERIYIFDTTLRDGEQAPGYSMNLDEKIRMAMQLESLGVDILEAGFSIASPGDFASVQAISRAVKNVTVAALARALPKDIDAAWESIKEARRPRVHTFLATSDIHLEYKLKMSRQQALEKAEKMVAYARNLCPEVEFSCEDASRTDLDYLCRVVERAIAAGASVINLPDTVGYATPDDTFKMVSTVMHKVPNIDKAIIAVHCHNDLGLGIANTLAGLKAGARQAECTLCGIGERSGNASLEELAMIMRTRNDEYPYVNAIKTEEIYRSARLLSSITGVKISPSKAIVGSNAFAHESGIHQHGMMANSLTYEIMTPESVGVLTTSLVLGKHSGQHAFEKRLEDLGYALSSEEVTRLFGEFKNLADRKKTITDKDLIALVESTNVPSSITWELDSFVVNSGNMMTSTACVTLRKGGKKYQEVACGTGPVYASLRAVEKIIRHPFGLEDYSLQAVTEHRDALGEVLVKISDERGCYRGRGVSTDVIEASILSCLAAVNRMLDDSLPPSGIGVKAASALHSFENDMLSEHSDKKRGDEHE</sequence>
<dbReference type="NCBIfam" id="NF002086">
    <property type="entry name" value="PRK00915.1-3"/>
    <property type="match status" value="1"/>
</dbReference>
<dbReference type="HAMAP" id="MF_01025">
    <property type="entry name" value="LeuA_type1"/>
    <property type="match status" value="1"/>
</dbReference>
<dbReference type="KEGG" id="sgp:SpiGrapes_1039"/>
<dbReference type="SMART" id="SM00917">
    <property type="entry name" value="LeuA_dimer"/>
    <property type="match status" value="1"/>
</dbReference>
<dbReference type="PROSITE" id="PS50991">
    <property type="entry name" value="PYR_CT"/>
    <property type="match status" value="1"/>
</dbReference>
<accession>G8QRT0</accession>
<dbReference type="Gene3D" id="3.20.20.70">
    <property type="entry name" value="Aldolase class I"/>
    <property type="match status" value="1"/>
</dbReference>
<feature type="binding site" evidence="11">
    <location>
        <position position="205"/>
    </location>
    <ligand>
        <name>Mn(2+)</name>
        <dbReference type="ChEBI" id="CHEBI:29035"/>
    </ligand>
</feature>
<dbReference type="Gene3D" id="3.30.160.270">
    <property type="match status" value="1"/>
</dbReference>
<keyword evidence="8 11" id="KW-0479">Metal-binding</keyword>
<dbReference type="Pfam" id="PF08502">
    <property type="entry name" value="LeuA_dimer"/>
    <property type="match status" value="1"/>
</dbReference>
<keyword evidence="14" id="KW-1185">Reference proteome</keyword>
<evidence type="ECO:0000256" key="1">
    <source>
        <dbReference type="ARBA" id="ARBA00004689"/>
    </source>
</evidence>
<evidence type="ECO:0000313" key="14">
    <source>
        <dbReference type="Proteomes" id="UP000005632"/>
    </source>
</evidence>
<comment type="function">
    <text evidence="11">Catalyzes the condensation of the acetyl group of acetyl-CoA with 3-methyl-2-oxobutanoate (2-ketoisovalerate) to form 3-carboxy-3-hydroxy-4-methylpentanoate (2-isopropylmalate).</text>
</comment>
<dbReference type="SUPFAM" id="SSF51569">
    <property type="entry name" value="Aldolase"/>
    <property type="match status" value="1"/>
</dbReference>
<dbReference type="HOGENOM" id="CLU_022158_0_1_12"/>
<evidence type="ECO:0000259" key="12">
    <source>
        <dbReference type="PROSITE" id="PS50991"/>
    </source>
</evidence>
<dbReference type="FunFam" id="1.10.238.260:FF:000001">
    <property type="entry name" value="2-isopropylmalate synthase"/>
    <property type="match status" value="1"/>
</dbReference>
<evidence type="ECO:0000256" key="10">
    <source>
        <dbReference type="ARBA" id="ARBA00023304"/>
    </source>
</evidence>
<dbReference type="RefSeq" id="WP_014269712.1">
    <property type="nucleotide sequence ID" value="NC_016633.1"/>
</dbReference>
<dbReference type="GO" id="GO:0005737">
    <property type="term" value="C:cytoplasm"/>
    <property type="evidence" value="ECO:0007669"/>
    <property type="project" value="UniProtKB-UniRule"/>
</dbReference>
<evidence type="ECO:0000256" key="9">
    <source>
        <dbReference type="ARBA" id="ARBA00023211"/>
    </source>
</evidence>
<evidence type="ECO:0000256" key="4">
    <source>
        <dbReference type="ARBA" id="ARBA00018198"/>
    </source>
</evidence>
<dbReference type="GO" id="GO:0003852">
    <property type="term" value="F:2-isopropylmalate synthase activity"/>
    <property type="evidence" value="ECO:0007669"/>
    <property type="project" value="UniProtKB-UniRule"/>
</dbReference>
<evidence type="ECO:0000256" key="5">
    <source>
        <dbReference type="ARBA" id="ARBA00022430"/>
    </source>
</evidence>
<dbReference type="EMBL" id="CP003155">
    <property type="protein sequence ID" value="AEV28863.1"/>
    <property type="molecule type" value="Genomic_DNA"/>
</dbReference>
<dbReference type="Pfam" id="PF22617">
    <property type="entry name" value="HCS_D2"/>
    <property type="match status" value="1"/>
</dbReference>
<dbReference type="PROSITE" id="PS00815">
    <property type="entry name" value="AIPM_HOMOCIT_SYNTH_1"/>
    <property type="match status" value="1"/>
</dbReference>
<feature type="region of interest" description="Regulatory domain" evidence="11">
    <location>
        <begin position="392"/>
        <end position="538"/>
    </location>
</feature>
<evidence type="ECO:0000256" key="2">
    <source>
        <dbReference type="ARBA" id="ARBA00009396"/>
    </source>
</evidence>
<dbReference type="PROSITE" id="PS00816">
    <property type="entry name" value="AIPM_HOMOCIT_SYNTH_2"/>
    <property type="match status" value="1"/>
</dbReference>
<reference evidence="13 14" key="1">
    <citation type="submission" date="2011-11" db="EMBL/GenBank/DDBJ databases">
        <title>Complete sequence of Spirochaeta sp. grapes.</title>
        <authorList>
            <consortium name="US DOE Joint Genome Institute"/>
            <person name="Lucas S."/>
            <person name="Han J."/>
            <person name="Lapidus A."/>
            <person name="Cheng J.-F."/>
            <person name="Goodwin L."/>
            <person name="Pitluck S."/>
            <person name="Peters L."/>
            <person name="Ovchinnikova G."/>
            <person name="Munk A.C."/>
            <person name="Detter J.C."/>
            <person name="Han C."/>
            <person name="Tapia R."/>
            <person name="Land M."/>
            <person name="Hauser L."/>
            <person name="Kyrpides N."/>
            <person name="Ivanova N."/>
            <person name="Pagani I."/>
            <person name="Ritalahtilisa K."/>
            <person name="Loeffler F."/>
            <person name="Woyke T."/>
        </authorList>
    </citation>
    <scope>NUCLEOTIDE SEQUENCE [LARGE SCALE GENOMIC DNA]</scope>
    <source>
        <strain evidence="14">ATCC BAA-1885 / DSM 22778 / Grapes</strain>
    </source>
</reference>
<dbReference type="OrthoDB" id="9804858at2"/>
<dbReference type="Gene3D" id="1.10.238.260">
    <property type="match status" value="1"/>
</dbReference>
<keyword evidence="10 11" id="KW-0100">Branched-chain amino acid biosynthesis</keyword>
<feature type="binding site" evidence="11">
    <location>
        <position position="203"/>
    </location>
    <ligand>
        <name>Mn(2+)</name>
        <dbReference type="ChEBI" id="CHEBI:29035"/>
    </ligand>
</feature>
<dbReference type="Pfam" id="PF00682">
    <property type="entry name" value="HMGL-like"/>
    <property type="match status" value="1"/>
</dbReference>
<keyword evidence="7 11" id="KW-0808">Transferase</keyword>
<dbReference type="GO" id="GO:0003985">
    <property type="term" value="F:acetyl-CoA C-acetyltransferase activity"/>
    <property type="evidence" value="ECO:0007669"/>
    <property type="project" value="UniProtKB-UniRule"/>
</dbReference>
<dbReference type="UniPathway" id="UPA00048">
    <property type="reaction ID" value="UER00070"/>
</dbReference>
<dbReference type="InterPro" id="IPR054691">
    <property type="entry name" value="LeuA/HCS_post-cat"/>
</dbReference>
<evidence type="ECO:0000256" key="3">
    <source>
        <dbReference type="ARBA" id="ARBA00012973"/>
    </source>
</evidence>
<protein>
    <recommendedName>
        <fullName evidence="4 11">2-isopropylmalate synthase</fullName>
        <ecNumber evidence="3 11">2.3.3.13</ecNumber>
    </recommendedName>
    <alternativeName>
        <fullName evidence="11">Alpha-IPM synthase</fullName>
    </alternativeName>
    <alternativeName>
        <fullName evidence="11">Alpha-isopropylmalate synthase</fullName>
    </alternativeName>
</protein>
<dbReference type="InterPro" id="IPR036230">
    <property type="entry name" value="LeuA_allosteric_dom_sf"/>
</dbReference>
<keyword evidence="11" id="KW-0963">Cytoplasm</keyword>
<comment type="cofactor">
    <cofactor evidence="11">
        <name>Mn(2+)</name>
        <dbReference type="ChEBI" id="CHEBI:29035"/>
    </cofactor>
</comment>
<name>G8QRT0_SPHPG</name>
<proteinExistence type="inferred from homology"/>
<dbReference type="InterPro" id="IPR000891">
    <property type="entry name" value="PYR_CT"/>
</dbReference>
<dbReference type="FunFam" id="3.20.20.70:FF:000010">
    <property type="entry name" value="2-isopropylmalate synthase"/>
    <property type="match status" value="1"/>
</dbReference>
<dbReference type="eggNOG" id="COG0119">
    <property type="taxonomic scope" value="Bacteria"/>
</dbReference>
<dbReference type="PANTHER" id="PTHR10277">
    <property type="entry name" value="HOMOCITRATE SYNTHASE-RELATED"/>
    <property type="match status" value="1"/>
</dbReference>
<evidence type="ECO:0000256" key="6">
    <source>
        <dbReference type="ARBA" id="ARBA00022605"/>
    </source>
</evidence>
<dbReference type="EC" id="2.3.3.13" evidence="3 11"/>
<keyword evidence="5 11" id="KW-0432">Leucine biosynthesis</keyword>
<evidence type="ECO:0000256" key="7">
    <source>
        <dbReference type="ARBA" id="ARBA00022679"/>
    </source>
</evidence>
<organism evidence="13 14">
    <name type="scientific">Sphaerochaeta pleomorpha (strain ATCC BAA-1885 / DSM 22778 / Grapes)</name>
    <dbReference type="NCBI Taxonomy" id="158190"/>
    <lineage>
        <taxon>Bacteria</taxon>
        <taxon>Pseudomonadati</taxon>
        <taxon>Spirochaetota</taxon>
        <taxon>Spirochaetia</taxon>
        <taxon>Spirochaetales</taxon>
        <taxon>Sphaerochaetaceae</taxon>
        <taxon>Sphaerochaeta</taxon>
    </lineage>
</organism>
<feature type="binding site" evidence="11">
    <location>
        <position position="15"/>
    </location>
    <ligand>
        <name>Mn(2+)</name>
        <dbReference type="ChEBI" id="CHEBI:29035"/>
    </ligand>
</feature>
<dbReference type="InterPro" id="IPR005671">
    <property type="entry name" value="LeuA_bact_synth"/>
</dbReference>
<dbReference type="InterPro" id="IPR002034">
    <property type="entry name" value="AIPM/Hcit_synth_CS"/>
</dbReference>